<accession>A0A3N4HK22</accession>
<name>A0A3N4HK22_ASCIM</name>
<protein>
    <submittedName>
        <fullName evidence="1">Uncharacterized protein</fullName>
    </submittedName>
</protein>
<evidence type="ECO:0000313" key="1">
    <source>
        <dbReference type="EMBL" id="RPA73256.1"/>
    </source>
</evidence>
<dbReference type="AlphaFoldDB" id="A0A3N4HK22"/>
<keyword evidence="2" id="KW-1185">Reference proteome</keyword>
<evidence type="ECO:0000313" key="2">
    <source>
        <dbReference type="Proteomes" id="UP000275078"/>
    </source>
</evidence>
<feature type="non-terminal residue" evidence="1">
    <location>
        <position position="222"/>
    </location>
</feature>
<sequence>MFRRQIKGLTSPAASGGHLCSQCGLHVCDHSGLTKVYYVEADVSPTMKNALGGKVTLAEPTKWGKFEFGVTTDGTLGVVFTAVCGDNLSGHKKRVNYGWVHDGPQCDNIKDILVAGHAVFGVVTEFVDCSAYGGNNSISTFHVLFGLSNKDAMTLREVAHVQGLTVPIDDIVALGPAPYSAINEEPSEASGDFQTVSTKDSDKVILELMKNNKRKAHTLEKR</sequence>
<organism evidence="1 2">
    <name type="scientific">Ascobolus immersus RN42</name>
    <dbReference type="NCBI Taxonomy" id="1160509"/>
    <lineage>
        <taxon>Eukaryota</taxon>
        <taxon>Fungi</taxon>
        <taxon>Dikarya</taxon>
        <taxon>Ascomycota</taxon>
        <taxon>Pezizomycotina</taxon>
        <taxon>Pezizomycetes</taxon>
        <taxon>Pezizales</taxon>
        <taxon>Ascobolaceae</taxon>
        <taxon>Ascobolus</taxon>
    </lineage>
</organism>
<reference evidence="1 2" key="1">
    <citation type="journal article" date="2018" name="Nat. Ecol. Evol.">
        <title>Pezizomycetes genomes reveal the molecular basis of ectomycorrhizal truffle lifestyle.</title>
        <authorList>
            <person name="Murat C."/>
            <person name="Payen T."/>
            <person name="Noel B."/>
            <person name="Kuo A."/>
            <person name="Morin E."/>
            <person name="Chen J."/>
            <person name="Kohler A."/>
            <person name="Krizsan K."/>
            <person name="Balestrini R."/>
            <person name="Da Silva C."/>
            <person name="Montanini B."/>
            <person name="Hainaut M."/>
            <person name="Levati E."/>
            <person name="Barry K.W."/>
            <person name="Belfiori B."/>
            <person name="Cichocki N."/>
            <person name="Clum A."/>
            <person name="Dockter R.B."/>
            <person name="Fauchery L."/>
            <person name="Guy J."/>
            <person name="Iotti M."/>
            <person name="Le Tacon F."/>
            <person name="Lindquist E.A."/>
            <person name="Lipzen A."/>
            <person name="Malagnac F."/>
            <person name="Mello A."/>
            <person name="Molinier V."/>
            <person name="Miyauchi S."/>
            <person name="Poulain J."/>
            <person name="Riccioni C."/>
            <person name="Rubini A."/>
            <person name="Sitrit Y."/>
            <person name="Splivallo R."/>
            <person name="Traeger S."/>
            <person name="Wang M."/>
            <person name="Zifcakova L."/>
            <person name="Wipf D."/>
            <person name="Zambonelli A."/>
            <person name="Paolocci F."/>
            <person name="Nowrousian M."/>
            <person name="Ottonello S."/>
            <person name="Baldrian P."/>
            <person name="Spatafora J.W."/>
            <person name="Henrissat B."/>
            <person name="Nagy L.G."/>
            <person name="Aury J.M."/>
            <person name="Wincker P."/>
            <person name="Grigoriev I.V."/>
            <person name="Bonfante P."/>
            <person name="Martin F.M."/>
        </authorList>
    </citation>
    <scope>NUCLEOTIDE SEQUENCE [LARGE SCALE GENOMIC DNA]</scope>
    <source>
        <strain evidence="1 2">RN42</strain>
    </source>
</reference>
<proteinExistence type="predicted"/>
<gene>
    <name evidence="1" type="ORF">BJ508DRAFT_334271</name>
</gene>
<dbReference type="EMBL" id="ML119828">
    <property type="protein sequence ID" value="RPA73256.1"/>
    <property type="molecule type" value="Genomic_DNA"/>
</dbReference>
<dbReference type="Proteomes" id="UP000275078">
    <property type="component" value="Unassembled WGS sequence"/>
</dbReference>